<dbReference type="EMBL" id="CP036425">
    <property type="protein sequence ID" value="QDU34962.1"/>
    <property type="molecule type" value="Genomic_DNA"/>
</dbReference>
<feature type="domain" description="Translation elongation factor EFTs/EF1B dimerisation" evidence="6">
    <location>
        <begin position="71"/>
        <end position="266"/>
    </location>
</feature>
<dbReference type="FunFam" id="1.10.286.20:FF:000001">
    <property type="entry name" value="Elongation factor Ts"/>
    <property type="match status" value="1"/>
</dbReference>
<evidence type="ECO:0000256" key="3">
    <source>
        <dbReference type="ARBA" id="ARBA00022768"/>
    </source>
</evidence>
<dbReference type="Pfam" id="PF00889">
    <property type="entry name" value="EF_TS"/>
    <property type="match status" value="1"/>
</dbReference>
<proteinExistence type="inferred from homology"/>
<keyword evidence="8" id="KW-1185">Reference proteome</keyword>
<keyword evidence="3 5" id="KW-0251">Elongation factor</keyword>
<evidence type="ECO:0000256" key="4">
    <source>
        <dbReference type="ARBA" id="ARBA00022917"/>
    </source>
</evidence>
<dbReference type="OrthoDB" id="9808348at2"/>
<gene>
    <name evidence="5 7" type="primary">tsf</name>
    <name evidence="7" type="ORF">KS4_30390</name>
</gene>
<evidence type="ECO:0000256" key="1">
    <source>
        <dbReference type="ARBA" id="ARBA00005532"/>
    </source>
</evidence>
<dbReference type="GO" id="GO:0003746">
    <property type="term" value="F:translation elongation factor activity"/>
    <property type="evidence" value="ECO:0007669"/>
    <property type="project" value="UniProtKB-UniRule"/>
</dbReference>
<accession>A0A517YXL0</accession>
<dbReference type="FunFam" id="1.10.8.10:FF:000001">
    <property type="entry name" value="Elongation factor Ts"/>
    <property type="match status" value="1"/>
</dbReference>
<comment type="function">
    <text evidence="5">Associates with the EF-Tu.GDP complex and induces the exchange of GDP to GTP. It remains bound to the aminoacyl-tRNA.EF-Tu.GTP complex up to the GTP hydrolysis stage on the ribosome.</text>
</comment>
<dbReference type="Proteomes" id="UP000317369">
    <property type="component" value="Chromosome"/>
</dbReference>
<evidence type="ECO:0000313" key="8">
    <source>
        <dbReference type="Proteomes" id="UP000317369"/>
    </source>
</evidence>
<dbReference type="HAMAP" id="MF_00050">
    <property type="entry name" value="EF_Ts"/>
    <property type="match status" value="1"/>
</dbReference>
<comment type="caution">
    <text evidence="5">Lacks conserved residue(s) required for the propagation of feature annotation.</text>
</comment>
<dbReference type="InterPro" id="IPR001816">
    <property type="entry name" value="Transl_elong_EFTs/EF1B"/>
</dbReference>
<keyword evidence="4 5" id="KW-0648">Protein biosynthesis</keyword>
<dbReference type="SUPFAM" id="SSF54713">
    <property type="entry name" value="Elongation factor Ts (EF-Ts), dimerisation domain"/>
    <property type="match status" value="2"/>
</dbReference>
<dbReference type="NCBIfam" id="TIGR00116">
    <property type="entry name" value="tsf"/>
    <property type="match status" value="1"/>
</dbReference>
<evidence type="ECO:0000313" key="7">
    <source>
        <dbReference type="EMBL" id="QDU34962.1"/>
    </source>
</evidence>
<dbReference type="InterPro" id="IPR014039">
    <property type="entry name" value="Transl_elong_EFTs/EF1B_dimer"/>
</dbReference>
<dbReference type="InterPro" id="IPR036402">
    <property type="entry name" value="EF-Ts_dimer_sf"/>
</dbReference>
<dbReference type="KEGG" id="pcor:KS4_30390"/>
<reference evidence="7 8" key="1">
    <citation type="submission" date="2019-02" db="EMBL/GenBank/DDBJ databases">
        <title>Deep-cultivation of Planctomycetes and their phenomic and genomic characterization uncovers novel biology.</title>
        <authorList>
            <person name="Wiegand S."/>
            <person name="Jogler M."/>
            <person name="Boedeker C."/>
            <person name="Pinto D."/>
            <person name="Vollmers J."/>
            <person name="Rivas-Marin E."/>
            <person name="Kohn T."/>
            <person name="Peeters S.H."/>
            <person name="Heuer A."/>
            <person name="Rast P."/>
            <person name="Oberbeckmann S."/>
            <person name="Bunk B."/>
            <person name="Jeske O."/>
            <person name="Meyerdierks A."/>
            <person name="Storesund J.E."/>
            <person name="Kallscheuer N."/>
            <person name="Luecker S."/>
            <person name="Lage O.M."/>
            <person name="Pohl T."/>
            <person name="Merkel B.J."/>
            <person name="Hornburger P."/>
            <person name="Mueller R.-W."/>
            <person name="Bruemmer F."/>
            <person name="Labrenz M."/>
            <person name="Spormann A.M."/>
            <person name="Op den Camp H."/>
            <person name="Overmann J."/>
            <person name="Amann R."/>
            <person name="Jetten M.S.M."/>
            <person name="Mascher T."/>
            <person name="Medema M.H."/>
            <person name="Devos D.P."/>
            <person name="Kaster A.-K."/>
            <person name="Ovreas L."/>
            <person name="Rohde M."/>
            <person name="Galperin M.Y."/>
            <person name="Jogler C."/>
        </authorList>
    </citation>
    <scope>NUCLEOTIDE SEQUENCE [LARGE SCALE GENOMIC DNA]</scope>
    <source>
        <strain evidence="7 8">KS4</strain>
    </source>
</reference>
<comment type="subcellular location">
    <subcellularLocation>
        <location evidence="5">Cytoplasm</location>
    </subcellularLocation>
</comment>
<evidence type="ECO:0000259" key="6">
    <source>
        <dbReference type="Pfam" id="PF00889"/>
    </source>
</evidence>
<sequence length="267" mass="28850">MATITAKDVMALRKASGLGMMEAKKALTETNGDMEAAKELLRKKGLAKMDGRTDRESAEGKIAIAVEGSKGAIVLVNTETDFTANNDMFIEKVQIIANEALKNDAGEVVVNDSMQTLIDDIRVTTKENAQFGKGKVLGGGNATIGSYLHFTGKIGVLVELEGEASDDLLKDLCMHISAISPAPLGVNEDEIPADIIEKEREIAKAQAIESGKPEAIAEKMVEGKIRKYLDEVTLTRQKFVKDDKKQIKDILPAGVSIKQFVRYQIGG</sequence>
<dbReference type="Gene3D" id="1.10.8.10">
    <property type="entry name" value="DNA helicase RuvA subunit, C-terminal domain"/>
    <property type="match status" value="1"/>
</dbReference>
<dbReference type="InterPro" id="IPR009060">
    <property type="entry name" value="UBA-like_sf"/>
</dbReference>
<evidence type="ECO:0000256" key="2">
    <source>
        <dbReference type="ARBA" id="ARBA00016956"/>
    </source>
</evidence>
<dbReference type="GO" id="GO:0005737">
    <property type="term" value="C:cytoplasm"/>
    <property type="evidence" value="ECO:0007669"/>
    <property type="project" value="UniProtKB-SubCell"/>
</dbReference>
<dbReference type="SUPFAM" id="SSF46934">
    <property type="entry name" value="UBA-like"/>
    <property type="match status" value="1"/>
</dbReference>
<dbReference type="RefSeq" id="WP_145079565.1">
    <property type="nucleotide sequence ID" value="NZ_CP036425.1"/>
</dbReference>
<name>A0A517YXL0_9BACT</name>
<organism evidence="7 8">
    <name type="scientific">Poriferisphaera corsica</name>
    <dbReference type="NCBI Taxonomy" id="2528020"/>
    <lineage>
        <taxon>Bacteria</taxon>
        <taxon>Pseudomonadati</taxon>
        <taxon>Planctomycetota</taxon>
        <taxon>Phycisphaerae</taxon>
        <taxon>Phycisphaerales</taxon>
        <taxon>Phycisphaeraceae</taxon>
        <taxon>Poriferisphaera</taxon>
    </lineage>
</organism>
<dbReference type="PANTHER" id="PTHR11741:SF0">
    <property type="entry name" value="ELONGATION FACTOR TS, MITOCHONDRIAL"/>
    <property type="match status" value="1"/>
</dbReference>
<evidence type="ECO:0000256" key="5">
    <source>
        <dbReference type="HAMAP-Rule" id="MF_00050"/>
    </source>
</evidence>
<dbReference type="InterPro" id="IPR018101">
    <property type="entry name" value="Transl_elong_Ts_CS"/>
</dbReference>
<dbReference type="AlphaFoldDB" id="A0A517YXL0"/>
<dbReference type="Gene3D" id="1.10.286.20">
    <property type="match status" value="1"/>
</dbReference>
<dbReference type="Gene3D" id="3.30.479.20">
    <property type="entry name" value="Elongation factor Ts, dimerisation domain"/>
    <property type="match status" value="2"/>
</dbReference>
<keyword evidence="5" id="KW-0963">Cytoplasm</keyword>
<comment type="similarity">
    <text evidence="1 5">Belongs to the EF-Ts family.</text>
</comment>
<dbReference type="CDD" id="cd14275">
    <property type="entry name" value="UBA_EF-Ts"/>
    <property type="match status" value="1"/>
</dbReference>
<dbReference type="PROSITE" id="PS01126">
    <property type="entry name" value="EF_TS_1"/>
    <property type="match status" value="1"/>
</dbReference>
<dbReference type="PANTHER" id="PTHR11741">
    <property type="entry name" value="ELONGATION FACTOR TS"/>
    <property type="match status" value="1"/>
</dbReference>
<protein>
    <recommendedName>
        <fullName evidence="2 5">Elongation factor Ts</fullName>
        <shortName evidence="5">EF-Ts</shortName>
    </recommendedName>
</protein>